<organism evidence="1">
    <name type="scientific">Spongospora subterranea</name>
    <dbReference type="NCBI Taxonomy" id="70186"/>
    <lineage>
        <taxon>Eukaryota</taxon>
        <taxon>Sar</taxon>
        <taxon>Rhizaria</taxon>
        <taxon>Endomyxa</taxon>
        <taxon>Phytomyxea</taxon>
        <taxon>Plasmodiophorida</taxon>
        <taxon>Plasmodiophoridae</taxon>
        <taxon>Spongospora</taxon>
    </lineage>
</organism>
<protein>
    <submittedName>
        <fullName evidence="1">Uncharacterized protein</fullName>
    </submittedName>
</protein>
<name>A0A0H5QYM8_9EUKA</name>
<evidence type="ECO:0000313" key="1">
    <source>
        <dbReference type="EMBL" id="CRZ07045.1"/>
    </source>
</evidence>
<sequence length="109" mass="12922">MTKERASYIMQLAKFDVPQYIQINLPKRRKQQLLSQPAFKFESTNLKIEFKSVCEAVVNISLCFERPAQEWKKIQIKCLPRKRLLAGICVDVLDMHKCHLRENTYFYPS</sequence>
<reference evidence="1" key="1">
    <citation type="submission" date="2015-04" db="EMBL/GenBank/DDBJ databases">
        <title>The genome sequence of the plant pathogenic Rhizarian Plasmodiophora brassicae reveals insights in its biotrophic life cycle and the origin of chitin synthesis.</title>
        <authorList>
            <person name="Schwelm A."/>
            <person name="Fogelqvist J."/>
            <person name="Knaust A."/>
            <person name="Julke S."/>
            <person name="Lilja T."/>
            <person name="Dhandapani V."/>
            <person name="Bonilla-Rosso G."/>
            <person name="Karlsson M."/>
            <person name="Shevchenko A."/>
            <person name="Choi S.R."/>
            <person name="Kim H.G."/>
            <person name="Park J.Y."/>
            <person name="Lim Y.P."/>
            <person name="Ludwig-Muller J."/>
            <person name="Dixelius C."/>
        </authorList>
    </citation>
    <scope>NUCLEOTIDE SEQUENCE</scope>
    <source>
        <tissue evidence="1">Potato root galls</tissue>
    </source>
</reference>
<accession>A0A0H5QYM8</accession>
<proteinExistence type="predicted"/>
<dbReference type="AlphaFoldDB" id="A0A0H5QYM8"/>
<dbReference type="EMBL" id="HACM01006603">
    <property type="protein sequence ID" value="CRZ07045.1"/>
    <property type="molecule type" value="Transcribed_RNA"/>
</dbReference>